<dbReference type="PANTHER" id="PTHR12311">
    <property type="entry name" value="ACTIVATOR OF BASAL TRANSCRIPTION 1"/>
    <property type="match status" value="1"/>
</dbReference>
<reference evidence="9 10" key="1">
    <citation type="journal article" date="2015" name="Nat. Commun.">
        <title>Lucilia cuprina genome unlocks parasitic fly biology to underpin future interventions.</title>
        <authorList>
            <person name="Anstead C.A."/>
            <person name="Korhonen P.K."/>
            <person name="Young N.D."/>
            <person name="Hall R.S."/>
            <person name="Jex A.R."/>
            <person name="Murali S.C."/>
            <person name="Hughes D.S."/>
            <person name="Lee S.F."/>
            <person name="Perry T."/>
            <person name="Stroehlein A.J."/>
            <person name="Ansell B.R."/>
            <person name="Breugelmans B."/>
            <person name="Hofmann A."/>
            <person name="Qu J."/>
            <person name="Dugan S."/>
            <person name="Lee S.L."/>
            <person name="Chao H."/>
            <person name="Dinh H."/>
            <person name="Han Y."/>
            <person name="Doddapaneni H.V."/>
            <person name="Worley K.C."/>
            <person name="Muzny D.M."/>
            <person name="Ioannidis P."/>
            <person name="Waterhouse R.M."/>
            <person name="Zdobnov E.M."/>
            <person name="James P.J."/>
            <person name="Bagnall N.H."/>
            <person name="Kotze A.C."/>
            <person name="Gibbs R.A."/>
            <person name="Richards S."/>
            <person name="Batterham P."/>
            <person name="Gasser R.B."/>
        </authorList>
    </citation>
    <scope>NUCLEOTIDE SEQUENCE [LARGE SCALE GENOMIC DNA]</scope>
    <source>
        <strain evidence="9 10">LS</strain>
        <tissue evidence="9">Full body</tissue>
    </source>
</reference>
<dbReference type="SUPFAM" id="SSF54928">
    <property type="entry name" value="RNA-binding domain, RBD"/>
    <property type="match status" value="1"/>
</dbReference>
<dbReference type="GO" id="GO:0000472">
    <property type="term" value="P:endonucleolytic cleavage to generate mature 5'-end of SSU-rRNA from (SSU-rRNA, 5.8S rRNA, LSU-rRNA)"/>
    <property type="evidence" value="ECO:0007669"/>
    <property type="project" value="TreeGrafter"/>
</dbReference>
<evidence type="ECO:0000259" key="8">
    <source>
        <dbReference type="PROSITE" id="PS50102"/>
    </source>
</evidence>
<accession>A0A0L0C9T7</accession>
<name>A0A0L0C9T7_LUCCU</name>
<evidence type="ECO:0000256" key="2">
    <source>
        <dbReference type="ARBA" id="ARBA00005819"/>
    </source>
</evidence>
<dbReference type="STRING" id="7375.A0A0L0C9T7"/>
<dbReference type="InterPro" id="IPR034353">
    <property type="entry name" value="ABT1/ESF2_RRM"/>
</dbReference>
<dbReference type="OMA" id="TRKHNDF"/>
<feature type="domain" description="RRM" evidence="8">
    <location>
        <begin position="96"/>
        <end position="179"/>
    </location>
</feature>
<dbReference type="InterPro" id="IPR012677">
    <property type="entry name" value="Nucleotide-bd_a/b_plait_sf"/>
</dbReference>
<keyword evidence="4 6" id="KW-0694">RNA-binding</keyword>
<evidence type="ECO:0000256" key="4">
    <source>
        <dbReference type="ARBA" id="ARBA00022884"/>
    </source>
</evidence>
<dbReference type="GO" id="GO:0034462">
    <property type="term" value="P:small-subunit processome assembly"/>
    <property type="evidence" value="ECO:0007669"/>
    <property type="project" value="TreeGrafter"/>
</dbReference>
<dbReference type="PANTHER" id="PTHR12311:SF7">
    <property type="entry name" value="ACTIVATOR OF BASAL TRANSCRIPTION 1"/>
    <property type="match status" value="1"/>
</dbReference>
<dbReference type="PROSITE" id="PS50102">
    <property type="entry name" value="RRM"/>
    <property type="match status" value="1"/>
</dbReference>
<dbReference type="OrthoDB" id="287393at2759"/>
<feature type="compositionally biased region" description="Basic residues" evidence="7">
    <location>
        <begin position="1"/>
        <end position="12"/>
    </location>
</feature>
<comment type="subcellular location">
    <subcellularLocation>
        <location evidence="1">Nucleus</location>
        <location evidence="1">Nucleolus</location>
    </subcellularLocation>
</comment>
<dbReference type="EMBL" id="JRES01000720">
    <property type="protein sequence ID" value="KNC28970.1"/>
    <property type="molecule type" value="Genomic_DNA"/>
</dbReference>
<dbReference type="InterPro" id="IPR000504">
    <property type="entry name" value="RRM_dom"/>
</dbReference>
<feature type="region of interest" description="Disordered" evidence="7">
    <location>
        <begin position="240"/>
        <end position="263"/>
    </location>
</feature>
<comment type="similarity">
    <text evidence="2">Belongs to the ESF2/ABP1 family.</text>
</comment>
<dbReference type="GO" id="GO:0000480">
    <property type="term" value="P:endonucleolytic cleavage in 5'-ETS of tricistronic rRNA transcript (SSU-rRNA, 5.8S rRNA, LSU-rRNA)"/>
    <property type="evidence" value="ECO:0007669"/>
    <property type="project" value="TreeGrafter"/>
</dbReference>
<dbReference type="InterPro" id="IPR039119">
    <property type="entry name" value="ABT1/Esf2"/>
</dbReference>
<dbReference type="InterPro" id="IPR035979">
    <property type="entry name" value="RBD_domain_sf"/>
</dbReference>
<feature type="compositionally biased region" description="Basic and acidic residues" evidence="7">
    <location>
        <begin position="240"/>
        <end position="253"/>
    </location>
</feature>
<keyword evidence="5" id="KW-0539">Nucleus</keyword>
<dbReference type="Proteomes" id="UP000037069">
    <property type="component" value="Unassembled WGS sequence"/>
</dbReference>
<proteinExistence type="inferred from homology"/>
<protein>
    <recommendedName>
        <fullName evidence="3">Activator of basal transcription 1</fullName>
    </recommendedName>
</protein>
<evidence type="ECO:0000256" key="7">
    <source>
        <dbReference type="SAM" id="MobiDB-lite"/>
    </source>
</evidence>
<evidence type="ECO:0000313" key="9">
    <source>
        <dbReference type="EMBL" id="KNC28970.1"/>
    </source>
</evidence>
<dbReference type="GO" id="GO:0000447">
    <property type="term" value="P:endonucleolytic cleavage in ITS1 to separate SSU-rRNA from 5.8S rRNA and LSU-rRNA from tricistronic rRNA transcript (SSU-rRNA, 5.8S rRNA, LSU-rRNA)"/>
    <property type="evidence" value="ECO:0007669"/>
    <property type="project" value="TreeGrafter"/>
</dbReference>
<dbReference type="Gene3D" id="3.30.70.330">
    <property type="match status" value="1"/>
</dbReference>
<evidence type="ECO:0000256" key="3">
    <source>
        <dbReference type="ARBA" id="ARBA00020737"/>
    </source>
</evidence>
<dbReference type="GO" id="GO:0005730">
    <property type="term" value="C:nucleolus"/>
    <property type="evidence" value="ECO:0007669"/>
    <property type="project" value="UniProtKB-SubCell"/>
</dbReference>
<evidence type="ECO:0000256" key="5">
    <source>
        <dbReference type="ARBA" id="ARBA00023242"/>
    </source>
</evidence>
<gene>
    <name evidence="9" type="ORF">FF38_13771</name>
</gene>
<evidence type="ECO:0000313" key="10">
    <source>
        <dbReference type="Proteomes" id="UP000037069"/>
    </source>
</evidence>
<feature type="compositionally biased region" description="Acidic residues" evidence="7">
    <location>
        <begin position="36"/>
        <end position="46"/>
    </location>
</feature>
<keyword evidence="10" id="KW-1185">Reference proteome</keyword>
<dbReference type="AlphaFoldDB" id="A0A0L0C9T7"/>
<comment type="caution">
    <text evidence="9">The sequence shown here is derived from an EMBL/GenBank/DDBJ whole genome shotgun (WGS) entry which is preliminary data.</text>
</comment>
<evidence type="ECO:0000256" key="6">
    <source>
        <dbReference type="PROSITE-ProRule" id="PRU00176"/>
    </source>
</evidence>
<organism evidence="9 10">
    <name type="scientific">Lucilia cuprina</name>
    <name type="common">Green bottle fly</name>
    <name type="synonym">Australian sheep blowfly</name>
    <dbReference type="NCBI Taxonomy" id="7375"/>
    <lineage>
        <taxon>Eukaryota</taxon>
        <taxon>Metazoa</taxon>
        <taxon>Ecdysozoa</taxon>
        <taxon>Arthropoda</taxon>
        <taxon>Hexapoda</taxon>
        <taxon>Insecta</taxon>
        <taxon>Pterygota</taxon>
        <taxon>Neoptera</taxon>
        <taxon>Endopterygota</taxon>
        <taxon>Diptera</taxon>
        <taxon>Brachycera</taxon>
        <taxon>Muscomorpha</taxon>
        <taxon>Oestroidea</taxon>
        <taxon>Calliphoridae</taxon>
        <taxon>Luciliinae</taxon>
        <taxon>Lucilia</taxon>
    </lineage>
</organism>
<dbReference type="CDD" id="cd12263">
    <property type="entry name" value="RRM_ABT1_like"/>
    <property type="match status" value="1"/>
</dbReference>
<sequence length="263" mass="30883">MSVKIKKQKKVKTGVNKTQKKLSTTTNVNETVVSDKEEEETMEENLSESNEKSNEEEVDDGTGLAHESSMDEDDEMDLGSLRKSGLDKSKKKRKKGIIYISNIPKHMNVTRIREILGEYGKIGRVYLQPEKLPGGDDKKKKKRKPFARHFTEGWVEFESKRVAKQIVPLLNNKQISTRKKSQFYDYLWSMKYLPRFKWCHLTERMNYEQAVHKQRLMTEVSQARKETTFFQNNLDKSEFIKKKEKNKQKSEAKKLKKQQQGEV</sequence>
<feature type="region of interest" description="Disordered" evidence="7">
    <location>
        <begin position="1"/>
        <end position="88"/>
    </location>
</feature>
<evidence type="ECO:0000256" key="1">
    <source>
        <dbReference type="ARBA" id="ARBA00004604"/>
    </source>
</evidence>
<dbReference type="GO" id="GO:0003723">
    <property type="term" value="F:RNA binding"/>
    <property type="evidence" value="ECO:0007669"/>
    <property type="project" value="UniProtKB-UniRule"/>
</dbReference>